<name>A0A0W7WHU4_9RHOB</name>
<feature type="transmembrane region" description="Helical" evidence="6">
    <location>
        <begin position="7"/>
        <end position="24"/>
    </location>
</feature>
<keyword evidence="5 6" id="KW-0472">Membrane</keyword>
<dbReference type="EMBL" id="LPXO01000008">
    <property type="protein sequence ID" value="KUF10130.1"/>
    <property type="molecule type" value="Genomic_DNA"/>
</dbReference>
<feature type="transmembrane region" description="Helical" evidence="6">
    <location>
        <begin position="151"/>
        <end position="172"/>
    </location>
</feature>
<comment type="similarity">
    <text evidence="2">Belongs to the drug/metabolite transporter (DMT) superfamily. 10 TMS drug/metabolite exporter (DME) (TC 2.A.7.3) family.</text>
</comment>
<sequence length="304" mass="32245">MSPLRGIALKLISVFLFTIMASLIKASTALVPTGEAVFFRSFFAMPVIVAWLAMRGDLSTGLKISNPWAHVGRGVIGVTAMGCGFAALGLLPLPEVTALGYAAPLMTVLLAALLLGERLRLFRMSAVALGLVGVTIVLWPRLTIDDLADGATLGVALILTSALFRALAQIQIRRMVAVEETSAIVFYFSLTATCFALLTAPFGWTWPGWTGLAMLVSAGLIGGVAQILLTSAYKFAGAAMLAPFDYASILFAILFGIAFFDEAPTPMVLVGSGVVMVAGILIVWRERQLGLQRGRARSKMTPYG</sequence>
<comment type="caution">
    <text evidence="8">The sequence shown here is derived from an EMBL/GenBank/DDBJ whole genome shotgun (WGS) entry which is preliminary data.</text>
</comment>
<dbReference type="PANTHER" id="PTHR22911">
    <property type="entry name" value="ACYL-MALONYL CONDENSING ENZYME-RELATED"/>
    <property type="match status" value="1"/>
</dbReference>
<feature type="transmembrane region" description="Helical" evidence="6">
    <location>
        <begin position="36"/>
        <end position="54"/>
    </location>
</feature>
<evidence type="ECO:0000259" key="7">
    <source>
        <dbReference type="Pfam" id="PF00892"/>
    </source>
</evidence>
<accession>A0A0W7WHU4</accession>
<evidence type="ECO:0000256" key="1">
    <source>
        <dbReference type="ARBA" id="ARBA00004141"/>
    </source>
</evidence>
<feature type="domain" description="EamA" evidence="7">
    <location>
        <begin position="153"/>
        <end position="283"/>
    </location>
</feature>
<feature type="transmembrane region" description="Helical" evidence="6">
    <location>
        <begin position="75"/>
        <end position="93"/>
    </location>
</feature>
<dbReference type="OrthoDB" id="8478503at2"/>
<dbReference type="GO" id="GO:0016020">
    <property type="term" value="C:membrane"/>
    <property type="evidence" value="ECO:0007669"/>
    <property type="project" value="UniProtKB-SubCell"/>
</dbReference>
<dbReference type="PANTHER" id="PTHR22911:SF6">
    <property type="entry name" value="SOLUTE CARRIER FAMILY 35 MEMBER G1"/>
    <property type="match status" value="1"/>
</dbReference>
<feature type="transmembrane region" description="Helical" evidence="6">
    <location>
        <begin position="99"/>
        <end position="116"/>
    </location>
</feature>
<feature type="transmembrane region" description="Helical" evidence="6">
    <location>
        <begin position="121"/>
        <end position="139"/>
    </location>
</feature>
<evidence type="ECO:0000313" key="9">
    <source>
        <dbReference type="Proteomes" id="UP000054396"/>
    </source>
</evidence>
<evidence type="ECO:0000256" key="3">
    <source>
        <dbReference type="ARBA" id="ARBA00022692"/>
    </source>
</evidence>
<evidence type="ECO:0000313" key="8">
    <source>
        <dbReference type="EMBL" id="KUF10130.1"/>
    </source>
</evidence>
<dbReference type="STRING" id="1685382.AVJ23_13840"/>
<keyword evidence="3 6" id="KW-0812">Transmembrane</keyword>
<evidence type="ECO:0000256" key="6">
    <source>
        <dbReference type="SAM" id="Phobius"/>
    </source>
</evidence>
<feature type="transmembrane region" description="Helical" evidence="6">
    <location>
        <begin position="241"/>
        <end position="260"/>
    </location>
</feature>
<evidence type="ECO:0000256" key="2">
    <source>
        <dbReference type="ARBA" id="ARBA00009853"/>
    </source>
</evidence>
<proteinExistence type="inferred from homology"/>
<reference evidence="8 9" key="1">
    <citation type="submission" date="2015-12" db="EMBL/GenBank/DDBJ databases">
        <authorList>
            <person name="Shamseldin A."/>
            <person name="Moawad H."/>
            <person name="Abd El-Rahim W.M."/>
            <person name="Sadowsky M.J."/>
        </authorList>
    </citation>
    <scope>NUCLEOTIDE SEQUENCE [LARGE SCALE GENOMIC DNA]</scope>
    <source>
        <strain evidence="8 9">SJ5A-1</strain>
    </source>
</reference>
<feature type="domain" description="EamA" evidence="7">
    <location>
        <begin position="5"/>
        <end position="138"/>
    </location>
</feature>
<dbReference type="Pfam" id="PF00892">
    <property type="entry name" value="EamA"/>
    <property type="match status" value="2"/>
</dbReference>
<evidence type="ECO:0000256" key="4">
    <source>
        <dbReference type="ARBA" id="ARBA00022989"/>
    </source>
</evidence>
<protein>
    <recommendedName>
        <fullName evidence="7">EamA domain-containing protein</fullName>
    </recommendedName>
</protein>
<feature type="transmembrane region" description="Helical" evidence="6">
    <location>
        <begin position="266"/>
        <end position="284"/>
    </location>
</feature>
<dbReference type="InterPro" id="IPR000620">
    <property type="entry name" value="EamA_dom"/>
</dbReference>
<dbReference type="Proteomes" id="UP000054396">
    <property type="component" value="Unassembled WGS sequence"/>
</dbReference>
<evidence type="ECO:0000256" key="5">
    <source>
        <dbReference type="ARBA" id="ARBA00023136"/>
    </source>
</evidence>
<organism evidence="8 9">
    <name type="scientific">Pseudoponticoccus marisrubri</name>
    <dbReference type="NCBI Taxonomy" id="1685382"/>
    <lineage>
        <taxon>Bacteria</taxon>
        <taxon>Pseudomonadati</taxon>
        <taxon>Pseudomonadota</taxon>
        <taxon>Alphaproteobacteria</taxon>
        <taxon>Rhodobacterales</taxon>
        <taxon>Roseobacteraceae</taxon>
        <taxon>Pseudoponticoccus</taxon>
    </lineage>
</organism>
<gene>
    <name evidence="8" type="ORF">AVJ23_13840</name>
</gene>
<feature type="transmembrane region" description="Helical" evidence="6">
    <location>
        <begin position="184"/>
        <end position="204"/>
    </location>
</feature>
<dbReference type="RefSeq" id="WP_058862801.1">
    <property type="nucleotide sequence ID" value="NZ_LPXO01000008.1"/>
</dbReference>
<comment type="subcellular location">
    <subcellularLocation>
        <location evidence="1">Membrane</location>
        <topology evidence="1">Multi-pass membrane protein</topology>
    </subcellularLocation>
</comment>
<dbReference type="InterPro" id="IPR037185">
    <property type="entry name" value="EmrE-like"/>
</dbReference>
<keyword evidence="4 6" id="KW-1133">Transmembrane helix</keyword>
<dbReference type="SUPFAM" id="SSF103481">
    <property type="entry name" value="Multidrug resistance efflux transporter EmrE"/>
    <property type="match status" value="2"/>
</dbReference>
<dbReference type="AlphaFoldDB" id="A0A0W7WHU4"/>
<keyword evidence="9" id="KW-1185">Reference proteome</keyword>
<feature type="transmembrane region" description="Helical" evidence="6">
    <location>
        <begin position="210"/>
        <end position="229"/>
    </location>
</feature>